<evidence type="ECO:0000313" key="3">
    <source>
        <dbReference type="EMBL" id="KAJ8351265.1"/>
    </source>
</evidence>
<evidence type="ECO:0000259" key="2">
    <source>
        <dbReference type="Pfam" id="PF15067"/>
    </source>
</evidence>
<dbReference type="InterPro" id="IPR046365">
    <property type="entry name" value="FAM124_dom"/>
</dbReference>
<dbReference type="Proteomes" id="UP001152622">
    <property type="component" value="Chromosome 8"/>
</dbReference>
<dbReference type="OrthoDB" id="10023686at2759"/>
<dbReference type="PANTHER" id="PTHR14715:SF6">
    <property type="entry name" value="FAM124 DOMAIN-CONTAINING PROTEIN"/>
    <property type="match status" value="1"/>
</dbReference>
<comment type="similarity">
    <text evidence="1">Belongs to the FAM124 family.</text>
</comment>
<accession>A0A9Q1IS10</accession>
<protein>
    <recommendedName>
        <fullName evidence="2">FAM124 domain-containing protein</fullName>
    </recommendedName>
</protein>
<sequence>MVAVPPGLRPQAALLVVLFPPGSTLRPPWWWCYSCRRRRGTWERTHLRAHLSRPLWQYHHTESLLPYQPAGQDFYSLGGGRDLPLWAVRQVHYGHKALRYTLYCRHASFPLAVVLYAAILGREPAAERAGFVCFDLFRPRSGCKVQLALKCLPAGSHPSRLPSALLEFRVNNLRPLRPHLPHPCTPISALRWQTQDHDGNKILLQLLGFPLLQFDLPSLGGKPSPVLQ</sequence>
<reference evidence="3" key="1">
    <citation type="journal article" date="2023" name="Science">
        <title>Genome structures resolve the early diversification of teleost fishes.</title>
        <authorList>
            <person name="Parey E."/>
            <person name="Louis A."/>
            <person name="Montfort J."/>
            <person name="Bouchez O."/>
            <person name="Roques C."/>
            <person name="Iampietro C."/>
            <person name="Lluch J."/>
            <person name="Castinel A."/>
            <person name="Donnadieu C."/>
            <person name="Desvignes T."/>
            <person name="Floi Bucao C."/>
            <person name="Jouanno E."/>
            <person name="Wen M."/>
            <person name="Mejri S."/>
            <person name="Dirks R."/>
            <person name="Jansen H."/>
            <person name="Henkel C."/>
            <person name="Chen W.J."/>
            <person name="Zahm M."/>
            <person name="Cabau C."/>
            <person name="Klopp C."/>
            <person name="Thompson A.W."/>
            <person name="Robinson-Rechavi M."/>
            <person name="Braasch I."/>
            <person name="Lecointre G."/>
            <person name="Bobe J."/>
            <person name="Postlethwait J.H."/>
            <person name="Berthelot C."/>
            <person name="Roest Crollius H."/>
            <person name="Guiguen Y."/>
        </authorList>
    </citation>
    <scope>NUCLEOTIDE SEQUENCE</scope>
    <source>
        <strain evidence="3">WJC10195</strain>
    </source>
</reference>
<proteinExistence type="inferred from homology"/>
<dbReference type="PANTHER" id="PTHR14715">
    <property type="entry name" value="FAM124 DOMAIN-CONTAINING PROTEIN-RELATED"/>
    <property type="match status" value="1"/>
</dbReference>
<dbReference type="Pfam" id="PF15067">
    <property type="entry name" value="FAM124"/>
    <property type="match status" value="1"/>
</dbReference>
<gene>
    <name evidence="3" type="ORF">SKAU_G00227410</name>
</gene>
<dbReference type="EMBL" id="JAINUF010000008">
    <property type="protein sequence ID" value="KAJ8351265.1"/>
    <property type="molecule type" value="Genomic_DNA"/>
</dbReference>
<dbReference type="InterPro" id="IPR029380">
    <property type="entry name" value="FAM124"/>
</dbReference>
<evidence type="ECO:0000313" key="4">
    <source>
        <dbReference type="Proteomes" id="UP001152622"/>
    </source>
</evidence>
<keyword evidence="4" id="KW-1185">Reference proteome</keyword>
<dbReference type="AlphaFoldDB" id="A0A9Q1IS10"/>
<name>A0A9Q1IS10_SYNKA</name>
<feature type="domain" description="FAM124" evidence="2">
    <location>
        <begin position="45"/>
        <end position="205"/>
    </location>
</feature>
<comment type="caution">
    <text evidence="3">The sequence shown here is derived from an EMBL/GenBank/DDBJ whole genome shotgun (WGS) entry which is preliminary data.</text>
</comment>
<organism evidence="3 4">
    <name type="scientific">Synaphobranchus kaupii</name>
    <name type="common">Kaup's arrowtooth eel</name>
    <dbReference type="NCBI Taxonomy" id="118154"/>
    <lineage>
        <taxon>Eukaryota</taxon>
        <taxon>Metazoa</taxon>
        <taxon>Chordata</taxon>
        <taxon>Craniata</taxon>
        <taxon>Vertebrata</taxon>
        <taxon>Euteleostomi</taxon>
        <taxon>Actinopterygii</taxon>
        <taxon>Neopterygii</taxon>
        <taxon>Teleostei</taxon>
        <taxon>Anguilliformes</taxon>
        <taxon>Synaphobranchidae</taxon>
        <taxon>Synaphobranchus</taxon>
    </lineage>
</organism>
<evidence type="ECO:0000256" key="1">
    <source>
        <dbReference type="ARBA" id="ARBA00006440"/>
    </source>
</evidence>